<evidence type="ECO:0000256" key="3">
    <source>
        <dbReference type="ARBA" id="ARBA00021365"/>
    </source>
</evidence>
<comment type="similarity">
    <text evidence="2">Belongs to the MPEG1 family.</text>
</comment>
<evidence type="ECO:0000256" key="18">
    <source>
        <dbReference type="ARBA" id="ARBA00045689"/>
    </source>
</evidence>
<keyword evidence="22" id="KW-1185">Reference proteome</keyword>
<evidence type="ECO:0000256" key="8">
    <source>
        <dbReference type="ARBA" id="ARBA00022843"/>
    </source>
</evidence>
<keyword evidence="8" id="KW-0832">Ubl conjugation</keyword>
<evidence type="ECO:0000256" key="12">
    <source>
        <dbReference type="ARBA" id="ARBA00023136"/>
    </source>
</evidence>
<reference evidence="21" key="1">
    <citation type="submission" date="2025-08" db="UniProtKB">
        <authorList>
            <consortium name="Ensembl"/>
        </authorList>
    </citation>
    <scope>IDENTIFICATION</scope>
</reference>
<accession>A0A671LG83</accession>
<evidence type="ECO:0000256" key="9">
    <source>
        <dbReference type="ARBA" id="ARBA00022859"/>
    </source>
</evidence>
<dbReference type="PANTHER" id="PTHR31463">
    <property type="entry name" value="MACROPHAGE-EXPRESSED GENE 1 PROTEIN"/>
    <property type="match status" value="1"/>
</dbReference>
<keyword evidence="5" id="KW-0399">Innate immunity</keyword>
<evidence type="ECO:0000256" key="13">
    <source>
        <dbReference type="ARBA" id="ARBA00023157"/>
    </source>
</evidence>
<comment type="subcellular location">
    <subcellularLocation>
        <location evidence="1">Cytoplasmic vesicle</location>
        <location evidence="1">Phagosome membrane</location>
        <topology evidence="1">Multi-pass membrane protein</topology>
    </subcellularLocation>
</comment>
<dbReference type="InterPro" id="IPR039707">
    <property type="entry name" value="MPEG1"/>
</dbReference>
<evidence type="ECO:0000256" key="15">
    <source>
        <dbReference type="ARBA" id="ARBA00023329"/>
    </source>
</evidence>
<evidence type="ECO:0000256" key="17">
    <source>
        <dbReference type="ARBA" id="ARBA00045657"/>
    </source>
</evidence>
<evidence type="ECO:0000256" key="4">
    <source>
        <dbReference type="ARBA" id="ARBA00022452"/>
    </source>
</evidence>
<dbReference type="Proteomes" id="UP000472260">
    <property type="component" value="Unassembled WGS sequence"/>
</dbReference>
<evidence type="ECO:0000256" key="16">
    <source>
        <dbReference type="ARBA" id="ARBA00030728"/>
    </source>
</evidence>
<evidence type="ECO:0000256" key="5">
    <source>
        <dbReference type="ARBA" id="ARBA00022588"/>
    </source>
</evidence>
<evidence type="ECO:0000259" key="20">
    <source>
        <dbReference type="PROSITE" id="PS51412"/>
    </source>
</evidence>
<protein>
    <recommendedName>
        <fullName evidence="3">Macrophage-expressed gene 1 protein</fullName>
    </recommendedName>
    <alternativeName>
        <fullName evidence="16">Perforin-2</fullName>
    </alternativeName>
</protein>
<sequence length="667" mass="73496">MESRTLCLLMLYCCIDISNLYPLIRPSNGLNECHKNSPLPALEVLPGGGWDNLRSIDMGRVMNLSYSQCQTTEDGVYLIPDEVFVIPQKESGVETNSEIIMSWMDQTSSTSSSINADASFLLVLNGKFSKENQRIKTHQVKESSATARVQVRNHLYSVKAYPDFPFDIRFAQQAEEIADAIKNNQTRLAMYLSEKLILDYGTHVITSVDAGATLVQEEYLKMSFVTKNQLQLSSVSSSAGLSFFEKLKFDFGSNVSQKNSQISGYQGNITYSLIQSQGGALFYPGITLQKWQESTLNNLVAIDRSGLPIHYFLNPTTFPDLPVPVVHKLALLVSQTAERYYKVNTIPGCVNPDSKNFNFQANVDDASCEVSVTNLIFGGIDQQCTPLTSDGNAICDETAQTNPATGVYSCPSQYNTTPLRSETIEQGYTLYECQKNCRSCGFLWLSTCCSQTCADVYHVHRAKVDTYWCSSTQKNSLNSGYFGGLHGPSLQNPFTKSYSCPPNFFVQKFFCQSCNPLSNGQSRCPPQFSQHLAAVSDGCEILYCVQSGVFSGGQLKPVRLPPFTSPPPVDMTATNSVAVMTEGNVSWVRDGQTRTWQLANPVEINQIFGRSGGEKAGVTYGLTALIALVVSSQEEQKNENISVWSIGCCQTPCANKNLTGLLQLMTK</sequence>
<evidence type="ECO:0000256" key="10">
    <source>
        <dbReference type="ARBA" id="ARBA00022989"/>
    </source>
</evidence>
<comment type="function">
    <text evidence="18">Pore-forming protein involved in both innate and adaptive immunity. Plays a central role in antigen cross-presentation in dendritic cells by forming a pore in antigen-containing compartments, thereby promoting delivery of antigens for cross-presentation. Also involved in innate immune response following bacterial infection; shows antibacterial activity against a wide spectrum of Gram-positive, Gram-negative and acid-fast bacteria. Reduces the viability of the intracytosolic pathogen L.monocytogenes by inhibiting acidification of the phagocytic vacuole of host cells which restricts bacterial translocation from the vacuole to the cytosol. Required for the antibacterial activity of reactive oxygen species and nitric oxide.</text>
</comment>
<keyword evidence="9" id="KW-0391">Immunity</keyword>
<feature type="signal peptide" evidence="19">
    <location>
        <begin position="1"/>
        <end position="20"/>
    </location>
</feature>
<evidence type="ECO:0000256" key="1">
    <source>
        <dbReference type="ARBA" id="ARBA00004265"/>
    </source>
</evidence>
<organism evidence="21 22">
    <name type="scientific">Sinocyclocheilus anshuiensis</name>
    <dbReference type="NCBI Taxonomy" id="1608454"/>
    <lineage>
        <taxon>Eukaryota</taxon>
        <taxon>Metazoa</taxon>
        <taxon>Chordata</taxon>
        <taxon>Craniata</taxon>
        <taxon>Vertebrata</taxon>
        <taxon>Euteleostomi</taxon>
        <taxon>Actinopterygii</taxon>
        <taxon>Neopterygii</taxon>
        <taxon>Teleostei</taxon>
        <taxon>Ostariophysi</taxon>
        <taxon>Cypriniformes</taxon>
        <taxon>Cyprinidae</taxon>
        <taxon>Cyprininae</taxon>
        <taxon>Sinocyclocheilus</taxon>
    </lineage>
</organism>
<keyword evidence="10" id="KW-1133">Transmembrane helix</keyword>
<keyword evidence="7 19" id="KW-0732">Signal</keyword>
<dbReference type="PROSITE" id="PS51412">
    <property type="entry name" value="MACPF_2"/>
    <property type="match status" value="1"/>
</dbReference>
<dbReference type="GO" id="GO:0002250">
    <property type="term" value="P:adaptive immune response"/>
    <property type="evidence" value="ECO:0007669"/>
    <property type="project" value="UniProtKB-KW"/>
</dbReference>
<dbReference type="GO" id="GO:0042742">
    <property type="term" value="P:defense response to bacterium"/>
    <property type="evidence" value="ECO:0007669"/>
    <property type="project" value="TreeGrafter"/>
</dbReference>
<keyword evidence="6" id="KW-0812">Transmembrane</keyword>
<dbReference type="Pfam" id="PF01823">
    <property type="entry name" value="MACPF"/>
    <property type="match status" value="1"/>
</dbReference>
<keyword evidence="13" id="KW-1015">Disulfide bond</keyword>
<keyword evidence="4" id="KW-1134">Transmembrane beta strand</keyword>
<proteinExistence type="inferred from homology"/>
<dbReference type="AlphaFoldDB" id="A0A671LG83"/>
<evidence type="ECO:0000256" key="19">
    <source>
        <dbReference type="SAM" id="SignalP"/>
    </source>
</evidence>
<evidence type="ECO:0000256" key="14">
    <source>
        <dbReference type="ARBA" id="ARBA00023180"/>
    </source>
</evidence>
<dbReference type="GO" id="GO:0045087">
    <property type="term" value="P:innate immune response"/>
    <property type="evidence" value="ECO:0007669"/>
    <property type="project" value="UniProtKB-KW"/>
</dbReference>
<keyword evidence="11" id="KW-1064">Adaptive immunity</keyword>
<evidence type="ECO:0000313" key="22">
    <source>
        <dbReference type="Proteomes" id="UP000472260"/>
    </source>
</evidence>
<keyword evidence="15" id="KW-0968">Cytoplasmic vesicle</keyword>
<dbReference type="CDD" id="cd22579">
    <property type="entry name" value="MPEG1_P2"/>
    <property type="match status" value="1"/>
</dbReference>
<dbReference type="InterPro" id="IPR020864">
    <property type="entry name" value="MACPF"/>
</dbReference>
<evidence type="ECO:0000256" key="11">
    <source>
        <dbReference type="ARBA" id="ARBA00023130"/>
    </source>
</evidence>
<feature type="domain" description="MACPF" evidence="20">
    <location>
        <begin position="29"/>
        <end position="344"/>
    </location>
</feature>
<evidence type="ECO:0000256" key="7">
    <source>
        <dbReference type="ARBA" id="ARBA00022729"/>
    </source>
</evidence>
<keyword evidence="12" id="KW-0472">Membrane</keyword>
<comment type="function">
    <text evidence="17">Pore-forming protein that plays a central role in antigen cross-presentation in dendritic cells by mediating delivery of antigens for cross-presentation. Dendritic cells bridge innate and adaptive immunity by capturing exogenous antigens on MHC class-I molecules and presenting them to naive CD8(+) T-cells. Acts by forming a pore in antigen-containing compartments, promoting the release of antigens into the cytosol, enabling generation of MHCI:peptide complexes and T-cell priming.</text>
</comment>
<dbReference type="SMART" id="SM00457">
    <property type="entry name" value="MACPF"/>
    <property type="match status" value="1"/>
</dbReference>
<feature type="chain" id="PRO_5025564019" description="Macrophage-expressed gene 1 protein" evidence="19">
    <location>
        <begin position="21"/>
        <end position="667"/>
    </location>
</feature>
<evidence type="ECO:0000256" key="6">
    <source>
        <dbReference type="ARBA" id="ARBA00022692"/>
    </source>
</evidence>
<reference evidence="21" key="2">
    <citation type="submission" date="2025-09" db="UniProtKB">
        <authorList>
            <consortium name="Ensembl"/>
        </authorList>
    </citation>
    <scope>IDENTIFICATION</scope>
</reference>
<name>A0A671LG83_9TELE</name>
<evidence type="ECO:0000313" key="21">
    <source>
        <dbReference type="Ensembl" id="ENSSANP00000018192.1"/>
    </source>
</evidence>
<evidence type="ECO:0000256" key="2">
    <source>
        <dbReference type="ARBA" id="ARBA00007256"/>
    </source>
</evidence>
<dbReference type="Ensembl" id="ENSSANT00000019419.1">
    <property type="protein sequence ID" value="ENSSANP00000018192.1"/>
    <property type="gene ID" value="ENSSANG00000009549.1"/>
</dbReference>
<keyword evidence="14" id="KW-0325">Glycoprotein</keyword>
<dbReference type="GO" id="GO:0030670">
    <property type="term" value="C:phagocytic vesicle membrane"/>
    <property type="evidence" value="ECO:0007669"/>
    <property type="project" value="UniProtKB-SubCell"/>
</dbReference>
<dbReference type="PANTHER" id="PTHR31463:SF4">
    <property type="entry name" value="MACROPHAGE-EXPRESSED GENE 1 PROTEIN"/>
    <property type="match status" value="1"/>
</dbReference>